<dbReference type="InterPro" id="IPR021151">
    <property type="entry name" value="GINS_A"/>
</dbReference>
<dbReference type="InterPro" id="IPR056784">
    <property type="entry name" value="PSF2_N"/>
</dbReference>
<comment type="subunit">
    <text evidence="5">Component of the GINS complex.</text>
</comment>
<dbReference type="InterPro" id="IPR007257">
    <property type="entry name" value="GINS_Psf2"/>
</dbReference>
<proteinExistence type="evidence at transcript level"/>
<evidence type="ECO:0000256" key="4">
    <source>
        <dbReference type="ARBA" id="ARBA00023242"/>
    </source>
</evidence>
<evidence type="ECO:0000259" key="7">
    <source>
        <dbReference type="Pfam" id="PF25005"/>
    </source>
</evidence>
<dbReference type="CDD" id="cd21694">
    <property type="entry name" value="GINS_B_Psf2"/>
    <property type="match status" value="1"/>
</dbReference>
<dbReference type="PANTHER" id="PTHR12772">
    <property type="entry name" value="DNA REPLICATION COMPLEX GINS PROTEIN PSF2"/>
    <property type="match status" value="1"/>
</dbReference>
<dbReference type="SUPFAM" id="SSF158573">
    <property type="entry name" value="GINS helical bundle-like"/>
    <property type="match status" value="1"/>
</dbReference>
<evidence type="ECO:0000256" key="1">
    <source>
        <dbReference type="ARBA" id="ARBA00004123"/>
    </source>
</evidence>
<evidence type="ECO:0000256" key="3">
    <source>
        <dbReference type="ARBA" id="ARBA00022705"/>
    </source>
</evidence>
<dbReference type="SUPFAM" id="SSF160059">
    <property type="entry name" value="PriA/YqbF domain"/>
    <property type="match status" value="1"/>
</dbReference>
<protein>
    <recommendedName>
        <fullName evidence="5">DNA replication complex GINS protein PSF2</fullName>
    </recommendedName>
</protein>
<dbReference type="EMBL" id="IAAA01030192">
    <property type="protein sequence ID" value="LAA09200.1"/>
    <property type="molecule type" value="mRNA"/>
</dbReference>
<evidence type="ECO:0000256" key="2">
    <source>
        <dbReference type="ARBA" id="ARBA00010565"/>
    </source>
</evidence>
<evidence type="ECO:0000259" key="6">
    <source>
        <dbReference type="Pfam" id="PF05916"/>
    </source>
</evidence>
<dbReference type="GeneID" id="107445639"/>
<dbReference type="Gene3D" id="3.40.5.50">
    <property type="match status" value="1"/>
</dbReference>
<dbReference type="KEGG" id="ptep:107445639"/>
<dbReference type="FunFam" id="1.20.58.1020:FF:000001">
    <property type="entry name" value="DNA replication complex GINS protein PSF2"/>
    <property type="match status" value="1"/>
</dbReference>
<dbReference type="GO" id="GO:0071162">
    <property type="term" value="C:CMG complex"/>
    <property type="evidence" value="ECO:0007669"/>
    <property type="project" value="UniProtKB-ARBA"/>
</dbReference>
<dbReference type="GO" id="GO:0000727">
    <property type="term" value="P:double-strand break repair via break-induced replication"/>
    <property type="evidence" value="ECO:0007669"/>
    <property type="project" value="TreeGrafter"/>
</dbReference>
<dbReference type="Pfam" id="PF25005">
    <property type="entry name" value="PSF2_N"/>
    <property type="match status" value="1"/>
</dbReference>
<sequence>MDPSDLEFLAEKEMVSIIPNFNHGKLFLIRGDVGPFAASIPVEVPLWLAVNLRQRQKCRVIPPDWMSVEKLEEIKQEEIDSTIFTPMPSEHYKEISRLLFDVAVPDIPHADEVKTLIKDIWDIRMAKLRSSVDAFIKSGESHAQVDNLTAFEINFVRPLLTTALFQLHKFRRAAVVASQNESQSQPSGSV</sequence>
<dbReference type="FunFam" id="3.40.5.50:FF:000001">
    <property type="entry name" value="DNA replication complex GINS protein PSF2"/>
    <property type="match status" value="1"/>
</dbReference>
<dbReference type="Gene3D" id="1.20.58.1020">
    <property type="match status" value="1"/>
</dbReference>
<dbReference type="InterPro" id="IPR036224">
    <property type="entry name" value="GINS_bundle-like_dom_sf"/>
</dbReference>
<feature type="domain" description="DNA replication complex GINS protein PSF2 N-terminal" evidence="7">
    <location>
        <begin position="2"/>
        <end position="61"/>
    </location>
</feature>
<evidence type="ECO:0000313" key="8">
    <source>
        <dbReference type="EMBL" id="LAA09200.1"/>
    </source>
</evidence>
<dbReference type="OMA" id="DSLNCMY"/>
<organism evidence="8">
    <name type="scientific">Parasteatoda tepidariorum</name>
    <name type="common">Common house spider</name>
    <name type="synonym">Achaearanea tepidariorum</name>
    <dbReference type="NCBI Taxonomy" id="114398"/>
    <lineage>
        <taxon>Eukaryota</taxon>
        <taxon>Metazoa</taxon>
        <taxon>Ecdysozoa</taxon>
        <taxon>Arthropoda</taxon>
        <taxon>Chelicerata</taxon>
        <taxon>Arachnida</taxon>
        <taxon>Araneae</taxon>
        <taxon>Araneomorphae</taxon>
        <taxon>Entelegynae</taxon>
        <taxon>Araneoidea</taxon>
        <taxon>Theridiidae</taxon>
        <taxon>Parasteatoda</taxon>
    </lineage>
</organism>
<reference evidence="8" key="1">
    <citation type="journal article" date="2016" name="Mol. Ecol. Resour.">
        <title>Evaluation of the impact of RNA preservation methods of spiders for de novo transcriptome assembly.</title>
        <authorList>
            <person name="Kono N."/>
            <person name="Nakamura H."/>
            <person name="Ito Y."/>
            <person name="Tomita M."/>
            <person name="Arakawa K."/>
        </authorList>
    </citation>
    <scope>NUCLEOTIDE SEQUENCE</scope>
    <source>
        <tissue evidence="8">Whole body</tissue>
    </source>
</reference>
<keyword evidence="3 5" id="KW-0235">DNA replication</keyword>
<comment type="subcellular location">
    <subcellularLocation>
        <location evidence="1 5">Nucleus</location>
    </subcellularLocation>
</comment>
<name>A0A2L2YP27_PARTP</name>
<feature type="domain" description="GINS subunit" evidence="6">
    <location>
        <begin position="65"/>
        <end position="161"/>
    </location>
</feature>
<dbReference type="PANTHER" id="PTHR12772:SF0">
    <property type="entry name" value="DNA REPLICATION COMPLEX GINS PROTEIN PSF2"/>
    <property type="match status" value="1"/>
</dbReference>
<dbReference type="EMBL" id="IAAA01030193">
    <property type="protein sequence ID" value="LAA09203.1"/>
    <property type="molecule type" value="mRNA"/>
</dbReference>
<comment type="similarity">
    <text evidence="2 5">Belongs to the GINS2/PSF2 family.</text>
</comment>
<dbReference type="RefSeq" id="XP_071033272.1">
    <property type="nucleotide sequence ID" value="XM_071177171.1"/>
</dbReference>
<dbReference type="CDD" id="cd11712">
    <property type="entry name" value="GINS_A_psf2"/>
    <property type="match status" value="1"/>
</dbReference>
<accession>A0A2L2YP27</accession>
<dbReference type="PIRSF" id="PIRSF028998">
    <property type="entry name" value="GINS_Psf2_subgr"/>
    <property type="match status" value="1"/>
</dbReference>
<dbReference type="AlphaFoldDB" id="A0A2L2YP27"/>
<dbReference type="GO" id="GO:0000811">
    <property type="term" value="C:GINS complex"/>
    <property type="evidence" value="ECO:0007669"/>
    <property type="project" value="TreeGrafter"/>
</dbReference>
<dbReference type="OrthoDB" id="1938138at2759"/>
<keyword evidence="4 5" id="KW-0539">Nucleus</keyword>
<dbReference type="GO" id="GO:0006260">
    <property type="term" value="P:DNA replication"/>
    <property type="evidence" value="ECO:0007669"/>
    <property type="project" value="UniProtKB-KW"/>
</dbReference>
<evidence type="ECO:0000256" key="5">
    <source>
        <dbReference type="PIRNR" id="PIRNR028998"/>
    </source>
</evidence>
<dbReference type="Pfam" id="PF05916">
    <property type="entry name" value="Sld5"/>
    <property type="match status" value="1"/>
</dbReference>